<keyword evidence="11 13" id="KW-0472">Membrane</keyword>
<dbReference type="EMBL" id="JAFBXE010000015">
    <property type="protein sequence ID" value="MBM2414412.1"/>
    <property type="molecule type" value="Genomic_DNA"/>
</dbReference>
<protein>
    <submittedName>
        <fullName evidence="15">Cytochrome b</fullName>
    </submittedName>
</protein>
<name>A0A9Q2PEN1_9RHOB</name>
<evidence type="ECO:0000313" key="17">
    <source>
        <dbReference type="Proteomes" id="UP000755667"/>
    </source>
</evidence>
<evidence type="ECO:0000256" key="9">
    <source>
        <dbReference type="ARBA" id="ARBA00022989"/>
    </source>
</evidence>
<evidence type="ECO:0000256" key="12">
    <source>
        <dbReference type="ARBA" id="ARBA00037975"/>
    </source>
</evidence>
<comment type="similarity">
    <text evidence="12">Belongs to the cytochrome b561 family.</text>
</comment>
<evidence type="ECO:0000256" key="1">
    <source>
        <dbReference type="ARBA" id="ARBA00001970"/>
    </source>
</evidence>
<dbReference type="Proteomes" id="UP000809440">
    <property type="component" value="Unassembled WGS sequence"/>
</dbReference>
<dbReference type="PANTHER" id="PTHR30529">
    <property type="entry name" value="CYTOCHROME B561"/>
    <property type="match status" value="1"/>
</dbReference>
<evidence type="ECO:0000256" key="2">
    <source>
        <dbReference type="ARBA" id="ARBA00004651"/>
    </source>
</evidence>
<keyword evidence="18" id="KW-1185">Reference proteome</keyword>
<keyword evidence="3" id="KW-0813">Transport</keyword>
<comment type="subcellular location">
    <subcellularLocation>
        <location evidence="2">Cell membrane</location>
        <topology evidence="2">Multi-pass membrane protein</topology>
    </subcellularLocation>
</comment>
<dbReference type="GO" id="GO:0020037">
    <property type="term" value="F:heme binding"/>
    <property type="evidence" value="ECO:0007669"/>
    <property type="project" value="TreeGrafter"/>
</dbReference>
<proteinExistence type="inferred from homology"/>
<evidence type="ECO:0000313" key="16">
    <source>
        <dbReference type="EMBL" id="MBM2419083.1"/>
    </source>
</evidence>
<dbReference type="GO" id="GO:0022904">
    <property type="term" value="P:respiratory electron transport chain"/>
    <property type="evidence" value="ECO:0007669"/>
    <property type="project" value="InterPro"/>
</dbReference>
<dbReference type="AlphaFoldDB" id="A0A9Q2PEN1"/>
<feature type="transmembrane region" description="Helical" evidence="13">
    <location>
        <begin position="85"/>
        <end position="106"/>
    </location>
</feature>
<dbReference type="PANTHER" id="PTHR30529:SF1">
    <property type="entry name" value="CYTOCHROME B561 HOMOLOG 2"/>
    <property type="match status" value="1"/>
</dbReference>
<dbReference type="Pfam" id="PF01292">
    <property type="entry name" value="Ni_hydr_CYTB"/>
    <property type="match status" value="1"/>
</dbReference>
<evidence type="ECO:0000256" key="6">
    <source>
        <dbReference type="ARBA" id="ARBA00022692"/>
    </source>
</evidence>
<keyword evidence="6 13" id="KW-0812">Transmembrane</keyword>
<dbReference type="InterPro" id="IPR052168">
    <property type="entry name" value="Cytochrome_b561_oxidase"/>
</dbReference>
<evidence type="ECO:0000256" key="4">
    <source>
        <dbReference type="ARBA" id="ARBA00022475"/>
    </source>
</evidence>
<feature type="transmembrane region" description="Helical" evidence="13">
    <location>
        <begin position="12"/>
        <end position="32"/>
    </location>
</feature>
<keyword evidence="4" id="KW-1003">Cell membrane</keyword>
<evidence type="ECO:0000256" key="11">
    <source>
        <dbReference type="ARBA" id="ARBA00023136"/>
    </source>
</evidence>
<organism evidence="15 17">
    <name type="scientific">Marivita cryptomonadis</name>
    <dbReference type="NCBI Taxonomy" id="505252"/>
    <lineage>
        <taxon>Bacteria</taxon>
        <taxon>Pseudomonadati</taxon>
        <taxon>Pseudomonadota</taxon>
        <taxon>Alphaproteobacteria</taxon>
        <taxon>Rhodobacterales</taxon>
        <taxon>Roseobacteraceae</taxon>
        <taxon>Marivita</taxon>
    </lineage>
</organism>
<keyword evidence="7" id="KW-0479">Metal-binding</keyword>
<sequence length="183" mass="19864">MTQSRYTGTARGLHWLMAVFILLTIPAGLIMVQPGLDRSLQNGLFIYHKNIGVLLLILIVVRLVWRLRNPPPAKPSSLSPIQARIAEFTHIAMYALLFLVPIAGYVRVKAGGFPIESLDALSIPSLVPRSEALAEIAKTVHYGAGLLLIALIAMHIGAALFHGVVKQDGVFSRMWPPVGGGTR</sequence>
<accession>A0A9Q2PEN1</accession>
<dbReference type="RefSeq" id="WP_085631559.1">
    <property type="nucleotide sequence ID" value="NZ_JAFBWU010000015.1"/>
</dbReference>
<keyword evidence="10" id="KW-0408">Iron</keyword>
<dbReference type="Proteomes" id="UP000755667">
    <property type="component" value="Unassembled WGS sequence"/>
</dbReference>
<evidence type="ECO:0000256" key="5">
    <source>
        <dbReference type="ARBA" id="ARBA00022617"/>
    </source>
</evidence>
<evidence type="ECO:0000256" key="7">
    <source>
        <dbReference type="ARBA" id="ARBA00022723"/>
    </source>
</evidence>
<evidence type="ECO:0000259" key="14">
    <source>
        <dbReference type="Pfam" id="PF01292"/>
    </source>
</evidence>
<feature type="transmembrane region" description="Helical" evidence="13">
    <location>
        <begin position="142"/>
        <end position="165"/>
    </location>
</feature>
<evidence type="ECO:0000256" key="13">
    <source>
        <dbReference type="SAM" id="Phobius"/>
    </source>
</evidence>
<comment type="cofactor">
    <cofactor evidence="1">
        <name>heme b</name>
        <dbReference type="ChEBI" id="CHEBI:60344"/>
    </cofactor>
</comment>
<gene>
    <name evidence="15" type="ORF">JQX41_19000</name>
    <name evidence="16" type="ORF">JQX48_19020</name>
</gene>
<dbReference type="Gene3D" id="1.20.950.20">
    <property type="entry name" value="Transmembrane di-heme cytochromes, Chain C"/>
    <property type="match status" value="1"/>
</dbReference>
<dbReference type="GeneID" id="62642210"/>
<reference evidence="15 18" key="1">
    <citation type="submission" date="2021-01" db="EMBL/GenBank/DDBJ databases">
        <title>Diatom-associated Roseobacters Show Island Model of Population Structure.</title>
        <authorList>
            <person name="Qu L."/>
            <person name="Feng X."/>
            <person name="Chen Y."/>
            <person name="Li L."/>
            <person name="Wang X."/>
            <person name="Hu Z."/>
            <person name="Wang H."/>
            <person name="Luo H."/>
        </authorList>
    </citation>
    <scope>NUCLEOTIDE SEQUENCE</scope>
    <source>
        <strain evidence="16 18">CC28-63</strain>
        <strain evidence="15">CC28-69</strain>
    </source>
</reference>
<feature type="transmembrane region" description="Helical" evidence="13">
    <location>
        <begin position="44"/>
        <end position="65"/>
    </location>
</feature>
<dbReference type="GO" id="GO:0005886">
    <property type="term" value="C:plasma membrane"/>
    <property type="evidence" value="ECO:0007669"/>
    <property type="project" value="UniProtKB-SubCell"/>
</dbReference>
<keyword evidence="8" id="KW-0249">Electron transport</keyword>
<dbReference type="InterPro" id="IPR011577">
    <property type="entry name" value="Cyt_b561_bac/Ni-Hgenase"/>
</dbReference>
<keyword evidence="9 13" id="KW-1133">Transmembrane helix</keyword>
<evidence type="ECO:0000256" key="8">
    <source>
        <dbReference type="ARBA" id="ARBA00022982"/>
    </source>
</evidence>
<dbReference type="GO" id="GO:0009055">
    <property type="term" value="F:electron transfer activity"/>
    <property type="evidence" value="ECO:0007669"/>
    <property type="project" value="InterPro"/>
</dbReference>
<feature type="domain" description="Cytochrome b561 bacterial/Ni-hydrogenase" evidence="14">
    <location>
        <begin position="5"/>
        <end position="176"/>
    </location>
</feature>
<dbReference type="InterPro" id="IPR016174">
    <property type="entry name" value="Di-haem_cyt_TM"/>
</dbReference>
<keyword evidence="5" id="KW-0349">Heme</keyword>
<dbReference type="EMBL" id="JAFBXF010000015">
    <property type="protein sequence ID" value="MBM2419083.1"/>
    <property type="molecule type" value="Genomic_DNA"/>
</dbReference>
<dbReference type="SUPFAM" id="SSF81342">
    <property type="entry name" value="Transmembrane di-heme cytochromes"/>
    <property type="match status" value="1"/>
</dbReference>
<dbReference type="OrthoDB" id="8156287at2"/>
<evidence type="ECO:0000313" key="15">
    <source>
        <dbReference type="EMBL" id="MBM2414412.1"/>
    </source>
</evidence>
<comment type="caution">
    <text evidence="15">The sequence shown here is derived from an EMBL/GenBank/DDBJ whole genome shotgun (WGS) entry which is preliminary data.</text>
</comment>
<dbReference type="GO" id="GO:0046872">
    <property type="term" value="F:metal ion binding"/>
    <property type="evidence" value="ECO:0007669"/>
    <property type="project" value="UniProtKB-KW"/>
</dbReference>
<evidence type="ECO:0000256" key="10">
    <source>
        <dbReference type="ARBA" id="ARBA00023004"/>
    </source>
</evidence>
<evidence type="ECO:0000313" key="18">
    <source>
        <dbReference type="Proteomes" id="UP000809440"/>
    </source>
</evidence>
<evidence type="ECO:0000256" key="3">
    <source>
        <dbReference type="ARBA" id="ARBA00022448"/>
    </source>
</evidence>